<organism evidence="1 2">
    <name type="scientific">Choristoneura fumiferana</name>
    <name type="common">Spruce budworm moth</name>
    <name type="synonym">Archips fumiferana</name>
    <dbReference type="NCBI Taxonomy" id="7141"/>
    <lineage>
        <taxon>Eukaryota</taxon>
        <taxon>Metazoa</taxon>
        <taxon>Ecdysozoa</taxon>
        <taxon>Arthropoda</taxon>
        <taxon>Hexapoda</taxon>
        <taxon>Insecta</taxon>
        <taxon>Pterygota</taxon>
        <taxon>Neoptera</taxon>
        <taxon>Endopterygota</taxon>
        <taxon>Lepidoptera</taxon>
        <taxon>Glossata</taxon>
        <taxon>Ditrysia</taxon>
        <taxon>Tortricoidea</taxon>
        <taxon>Tortricidae</taxon>
        <taxon>Tortricinae</taxon>
        <taxon>Choristoneura</taxon>
    </lineage>
</organism>
<proteinExistence type="predicted"/>
<gene>
    <name evidence="1" type="ORF">MSG28_002780</name>
</gene>
<comment type="caution">
    <text evidence="1">The sequence shown here is derived from an EMBL/GenBank/DDBJ whole genome shotgun (WGS) entry which is preliminary data.</text>
</comment>
<dbReference type="Proteomes" id="UP001064048">
    <property type="component" value="Chromosome 4"/>
</dbReference>
<sequence>MLLDCNPYGSAVPLDVDEQSNRISGGGYAANLQFPFMASLQRIFNNQAVPTRGHRCGGALITFQHVLTAASCLYEWNADGTRSPISTANYRVFAGAHQLTNDTSADRVRTILQYTEHPEYLGIPSYLNDIGVITLNPRDDLSCTVAGWGALNNNPTSLASVDLKFAAKYIYNQEMCTNVYNTQHGMPNIRNTMVCAASYDIVSSGCVSDEGNPLICDGVLTGILALHGNCAASSYPEIYTRVNNYTSFIRGVTGSANTFTPGASIFILLTLTQMAFASLLS</sequence>
<accession>A0ACC0JJ90</accession>
<reference evidence="1 2" key="1">
    <citation type="journal article" date="2022" name="Genome Biol. Evol.">
        <title>The Spruce Budworm Genome: Reconstructing the Evolutionary History of Antifreeze Proteins.</title>
        <authorList>
            <person name="Beliveau C."/>
            <person name="Gagne P."/>
            <person name="Picq S."/>
            <person name="Vernygora O."/>
            <person name="Keeling C.I."/>
            <person name="Pinkney K."/>
            <person name="Doucet D."/>
            <person name="Wen F."/>
            <person name="Johnston J.S."/>
            <person name="Maaroufi H."/>
            <person name="Boyle B."/>
            <person name="Laroche J."/>
            <person name="Dewar K."/>
            <person name="Juretic N."/>
            <person name="Blackburn G."/>
            <person name="Nisole A."/>
            <person name="Brunet B."/>
            <person name="Brandao M."/>
            <person name="Lumley L."/>
            <person name="Duan J."/>
            <person name="Quan G."/>
            <person name="Lucarotti C.J."/>
            <person name="Roe A.D."/>
            <person name="Sperling F.A.H."/>
            <person name="Levesque R.C."/>
            <person name="Cusson M."/>
        </authorList>
    </citation>
    <scope>NUCLEOTIDE SEQUENCE [LARGE SCALE GENOMIC DNA]</scope>
    <source>
        <strain evidence="1">Glfc:IPQL:Cfum</strain>
    </source>
</reference>
<keyword evidence="2" id="KW-1185">Reference proteome</keyword>
<protein>
    <submittedName>
        <fullName evidence="1">Uncharacterized protein</fullName>
    </submittedName>
</protein>
<dbReference type="EMBL" id="CM046104">
    <property type="protein sequence ID" value="KAI8424200.1"/>
    <property type="molecule type" value="Genomic_DNA"/>
</dbReference>
<name>A0ACC0JJ90_CHOFU</name>
<evidence type="ECO:0000313" key="2">
    <source>
        <dbReference type="Proteomes" id="UP001064048"/>
    </source>
</evidence>
<evidence type="ECO:0000313" key="1">
    <source>
        <dbReference type="EMBL" id="KAI8424200.1"/>
    </source>
</evidence>